<comment type="caution">
    <text evidence="1">The sequence shown here is derived from an EMBL/GenBank/DDBJ whole genome shotgun (WGS) entry which is preliminary data.</text>
</comment>
<reference evidence="2" key="1">
    <citation type="journal article" date="2019" name="Int. J. Syst. Evol. Microbiol.">
        <title>The Global Catalogue of Microorganisms (GCM) 10K type strain sequencing project: providing services to taxonomists for standard genome sequencing and annotation.</title>
        <authorList>
            <consortium name="The Broad Institute Genomics Platform"/>
            <consortium name="The Broad Institute Genome Sequencing Center for Infectious Disease"/>
            <person name="Wu L."/>
            <person name="Ma J."/>
        </authorList>
    </citation>
    <scope>NUCLEOTIDE SEQUENCE [LARGE SCALE GENOMIC DNA]</scope>
    <source>
        <strain evidence="2">CCUG 53270</strain>
    </source>
</reference>
<dbReference type="RefSeq" id="WP_345587727.1">
    <property type="nucleotide sequence ID" value="NZ_BAABJG010000013.1"/>
</dbReference>
<proteinExistence type="predicted"/>
<protein>
    <recommendedName>
        <fullName evidence="3">DUF4178 domain-containing protein</fullName>
    </recommendedName>
</protein>
<dbReference type="EMBL" id="JBHTLU010000059">
    <property type="protein sequence ID" value="MFD1225416.1"/>
    <property type="molecule type" value="Genomic_DNA"/>
</dbReference>
<accession>A0ABW3UZM8</accession>
<evidence type="ECO:0000313" key="1">
    <source>
        <dbReference type="EMBL" id="MFD1225416.1"/>
    </source>
</evidence>
<organism evidence="1 2">
    <name type="scientific">Paenibacillus vulneris</name>
    <dbReference type="NCBI Taxonomy" id="1133364"/>
    <lineage>
        <taxon>Bacteria</taxon>
        <taxon>Bacillati</taxon>
        <taxon>Bacillota</taxon>
        <taxon>Bacilli</taxon>
        <taxon>Bacillales</taxon>
        <taxon>Paenibacillaceae</taxon>
        <taxon>Paenibacillus</taxon>
    </lineage>
</organism>
<dbReference type="Proteomes" id="UP001597180">
    <property type="component" value="Unassembled WGS sequence"/>
</dbReference>
<keyword evidence="2" id="KW-1185">Reference proteome</keyword>
<gene>
    <name evidence="1" type="ORF">ACFQ4B_35590</name>
</gene>
<name>A0ABW3UZM8_9BACL</name>
<evidence type="ECO:0000313" key="2">
    <source>
        <dbReference type="Proteomes" id="UP001597180"/>
    </source>
</evidence>
<sequence length="186" mass="21664">MSEQSNYRLGPAYLEEVTIADKPETWFEEEWTGKLQTKEGRTQFRLYYYGELMDGLIATTDFAPQLILAEDPITEERFILFDGCKHGYNAMLCDTYSKEQHTDRLPLQPYVDQDGEDTFEMYITAYYNVDWDEEFSDDVDEQGRLMLISGGYCDFEEAKRNGYDALSLTLVNRKGRKTEAVQEELA</sequence>
<evidence type="ECO:0008006" key="3">
    <source>
        <dbReference type="Google" id="ProtNLM"/>
    </source>
</evidence>